<keyword evidence="9" id="KW-0067">ATP-binding</keyword>
<dbReference type="Gene3D" id="3.50.40.10">
    <property type="entry name" value="Phenylalanyl-trna Synthetase, Chain B, domain 3"/>
    <property type="match status" value="1"/>
</dbReference>
<keyword evidence="16" id="KW-1185">Reference proteome</keyword>
<dbReference type="GO" id="GO:0003723">
    <property type="term" value="F:RNA binding"/>
    <property type="evidence" value="ECO:0007669"/>
    <property type="project" value="InterPro"/>
</dbReference>
<dbReference type="PANTHER" id="PTHR10947:SF0">
    <property type="entry name" value="PHENYLALANINE--TRNA LIGASE BETA SUBUNIT"/>
    <property type="match status" value="1"/>
</dbReference>
<organism evidence="15 16">
    <name type="scientific">Bodo saltans</name>
    <name type="common">Flagellated protozoan</name>
    <dbReference type="NCBI Taxonomy" id="75058"/>
    <lineage>
        <taxon>Eukaryota</taxon>
        <taxon>Discoba</taxon>
        <taxon>Euglenozoa</taxon>
        <taxon>Kinetoplastea</taxon>
        <taxon>Metakinetoplastina</taxon>
        <taxon>Eubodonida</taxon>
        <taxon>Bodonidae</taxon>
        <taxon>Bodo</taxon>
    </lineage>
</organism>
<dbReference type="Pfam" id="PF03483">
    <property type="entry name" value="B3_4"/>
    <property type="match status" value="1"/>
</dbReference>
<dbReference type="Pfam" id="PF03484">
    <property type="entry name" value="B5"/>
    <property type="match status" value="1"/>
</dbReference>
<evidence type="ECO:0000256" key="3">
    <source>
        <dbReference type="ARBA" id="ARBA00007438"/>
    </source>
</evidence>
<protein>
    <recommendedName>
        <fullName evidence="4">phenylalanine--tRNA ligase</fullName>
        <ecNumber evidence="4">6.1.1.20</ecNumber>
    </recommendedName>
    <alternativeName>
        <fullName evidence="13">Phenylalanyl-tRNA synthetase beta subunit</fullName>
    </alternativeName>
</protein>
<keyword evidence="6" id="KW-0436">Ligase</keyword>
<gene>
    <name evidence="15" type="ORF">BSAL_61950</name>
</gene>
<dbReference type="VEuPathDB" id="TriTrypDB:BSAL_61950"/>
<dbReference type="GO" id="GO:0006432">
    <property type="term" value="P:phenylalanyl-tRNA aminoacylation"/>
    <property type="evidence" value="ECO:0007669"/>
    <property type="project" value="InterPro"/>
</dbReference>
<name>A0A0S4KEG0_BODSA</name>
<comment type="cofactor">
    <cofactor evidence="1">
        <name>Mg(2+)</name>
        <dbReference type="ChEBI" id="CHEBI:18420"/>
    </cofactor>
</comment>
<feature type="domain" description="B5" evidence="14">
    <location>
        <begin position="330"/>
        <end position="407"/>
    </location>
</feature>
<sequence>MSLSSTNQKKEEPEKNLPNTMPTLAVARDFLFRLIGKTYTEKQFEDLCFEFGVELDDVTSEKEMYTREQVGAAGGATKELSEEVIYKIDTPANRYDLLSAEGMSLALKVFLGTIPAPKYRVINQSSPAFKMIVDKSVKNVRDFVVCAVLKNITFTPESYNSFIDFQEKLHSGLARKRTLASVGTHDLDKLNGATEFRYSTTPKESISFIPLNQTKTMNCAEDGLAQYYKEDRHISKFIPLISSLSRYPTIHDSHGNLLSLPPIINSDFSKISQATRNIFIECTAPDHHKASVLVNQIVCAFSSYCADPFTVEAVEVQYEADGKSIVTPDMAIREMTVDVPTVNRRVGIELPSSKECAGLLNKMFLYADALDDKTVRVGIPPCRSDILHQCDLVEDVAIAHGYDNIVMTETPTRSNGYQTPVNKLSQLLRLEIVGAGYVEALTFSLCSRDEAFKSLGRTDNNVAVHVANPQTFEFQICRPSLMPGLLKTFQASKSNPLPLRLFEVSDIVMLDNDVNFPPAIIVDDGVVYNKTGARNERHFAALNCTAESSGFEDIHGLVEYAMMKIGIAQISASTPIVAGSEEEDAYYVREGRDPAYFPGRAMDIVLRRNGKDTVIGSLGVVHPTALKAFDLPFPCSFCEINIQPFV</sequence>
<evidence type="ECO:0000256" key="1">
    <source>
        <dbReference type="ARBA" id="ARBA00001946"/>
    </source>
</evidence>
<evidence type="ECO:0000313" key="16">
    <source>
        <dbReference type="Proteomes" id="UP000051952"/>
    </source>
</evidence>
<evidence type="ECO:0000256" key="4">
    <source>
        <dbReference type="ARBA" id="ARBA00012814"/>
    </source>
</evidence>
<keyword evidence="8" id="KW-0547">Nucleotide-binding</keyword>
<dbReference type="OMA" id="FPGRCAN"/>
<evidence type="ECO:0000259" key="14">
    <source>
        <dbReference type="PROSITE" id="PS51483"/>
    </source>
</evidence>
<dbReference type="CDD" id="cd00769">
    <property type="entry name" value="PheRS_beta_core"/>
    <property type="match status" value="1"/>
</dbReference>
<comment type="similarity">
    <text evidence="3">Belongs to the phenylalanyl-tRNA synthetase beta subunit family. Type 2 subfamily.</text>
</comment>
<dbReference type="InterPro" id="IPR045060">
    <property type="entry name" value="Phe-tRNA-ligase_IIc_bsu"/>
</dbReference>
<dbReference type="InterPro" id="IPR005147">
    <property type="entry name" value="tRNA_synthase_B5-dom"/>
</dbReference>
<keyword evidence="11" id="KW-0648">Protein biosynthesis</keyword>
<dbReference type="Pfam" id="PF18262">
    <property type="entry name" value="PhetRS_B1"/>
    <property type="match status" value="1"/>
</dbReference>
<accession>A0A0S4KEG0</accession>
<dbReference type="FunFam" id="3.50.40.10:FF:000002">
    <property type="entry name" value="phenylalanine--tRNA ligase beta subunit"/>
    <property type="match status" value="1"/>
</dbReference>
<dbReference type="AlphaFoldDB" id="A0A0S4KEG0"/>
<evidence type="ECO:0000256" key="11">
    <source>
        <dbReference type="ARBA" id="ARBA00022917"/>
    </source>
</evidence>
<dbReference type="InterPro" id="IPR005146">
    <property type="entry name" value="B3/B4_tRNA-bd"/>
</dbReference>
<dbReference type="Gene3D" id="3.30.56.10">
    <property type="match status" value="2"/>
</dbReference>
<dbReference type="InterPro" id="IPR041616">
    <property type="entry name" value="PheRS_beta_core"/>
</dbReference>
<evidence type="ECO:0000256" key="2">
    <source>
        <dbReference type="ARBA" id="ARBA00004496"/>
    </source>
</evidence>
<dbReference type="Pfam" id="PF17759">
    <property type="entry name" value="tRNA_synthFbeta"/>
    <property type="match status" value="1"/>
</dbReference>
<evidence type="ECO:0000256" key="6">
    <source>
        <dbReference type="ARBA" id="ARBA00022598"/>
    </source>
</evidence>
<dbReference type="GO" id="GO:0005524">
    <property type="term" value="F:ATP binding"/>
    <property type="evidence" value="ECO:0007669"/>
    <property type="project" value="UniProtKB-KW"/>
</dbReference>
<dbReference type="InterPro" id="IPR009061">
    <property type="entry name" value="DNA-bd_dom_put_sf"/>
</dbReference>
<dbReference type="PANTHER" id="PTHR10947">
    <property type="entry name" value="PHENYLALANYL-TRNA SYNTHETASE BETA CHAIN AND LEUCINE-RICH REPEAT-CONTAINING PROTEIN 47"/>
    <property type="match status" value="1"/>
</dbReference>
<evidence type="ECO:0000256" key="5">
    <source>
        <dbReference type="ARBA" id="ARBA00022490"/>
    </source>
</evidence>
<dbReference type="GO" id="GO:0009328">
    <property type="term" value="C:phenylalanine-tRNA ligase complex"/>
    <property type="evidence" value="ECO:0007669"/>
    <property type="project" value="TreeGrafter"/>
</dbReference>
<evidence type="ECO:0000256" key="7">
    <source>
        <dbReference type="ARBA" id="ARBA00022723"/>
    </source>
</evidence>
<dbReference type="Proteomes" id="UP000051952">
    <property type="component" value="Unassembled WGS sequence"/>
</dbReference>
<reference evidence="16" key="1">
    <citation type="submission" date="2015-09" db="EMBL/GenBank/DDBJ databases">
        <authorList>
            <consortium name="Pathogen Informatics"/>
        </authorList>
    </citation>
    <scope>NUCLEOTIDE SEQUENCE [LARGE SCALE GENOMIC DNA]</scope>
    <source>
        <strain evidence="16">Lake Konstanz</strain>
    </source>
</reference>
<evidence type="ECO:0000256" key="13">
    <source>
        <dbReference type="ARBA" id="ARBA00033189"/>
    </source>
</evidence>
<evidence type="ECO:0000256" key="9">
    <source>
        <dbReference type="ARBA" id="ARBA00022840"/>
    </source>
</evidence>
<evidence type="ECO:0000256" key="8">
    <source>
        <dbReference type="ARBA" id="ARBA00022741"/>
    </source>
</evidence>
<dbReference type="InterPro" id="IPR040659">
    <property type="entry name" value="PhetRS_B1"/>
</dbReference>
<evidence type="ECO:0000313" key="15">
    <source>
        <dbReference type="EMBL" id="CUI12913.1"/>
    </source>
</evidence>
<evidence type="ECO:0000256" key="12">
    <source>
        <dbReference type="ARBA" id="ARBA00023146"/>
    </source>
</evidence>
<dbReference type="SUPFAM" id="SSF55681">
    <property type="entry name" value="Class II aaRS and biotin synthetases"/>
    <property type="match status" value="1"/>
</dbReference>
<dbReference type="Gene3D" id="3.30.930.10">
    <property type="entry name" value="Bira Bifunctional Protein, Domain 2"/>
    <property type="match status" value="1"/>
</dbReference>
<keyword evidence="7" id="KW-0479">Metal-binding</keyword>
<dbReference type="InterPro" id="IPR020825">
    <property type="entry name" value="Phe-tRNA_synthase-like_B3/B4"/>
</dbReference>
<keyword evidence="12 15" id="KW-0030">Aminoacyl-tRNA synthetase</keyword>
<keyword evidence="5" id="KW-0963">Cytoplasm</keyword>
<dbReference type="SMART" id="SM00874">
    <property type="entry name" value="B5"/>
    <property type="match status" value="1"/>
</dbReference>
<dbReference type="InterPro" id="IPR045864">
    <property type="entry name" value="aa-tRNA-synth_II/BPL/LPL"/>
</dbReference>
<dbReference type="GO" id="GO:0004826">
    <property type="term" value="F:phenylalanine-tRNA ligase activity"/>
    <property type="evidence" value="ECO:0007669"/>
    <property type="project" value="UniProtKB-EC"/>
</dbReference>
<evidence type="ECO:0000256" key="10">
    <source>
        <dbReference type="ARBA" id="ARBA00022842"/>
    </source>
</evidence>
<dbReference type="PROSITE" id="PS51483">
    <property type="entry name" value="B5"/>
    <property type="match status" value="1"/>
</dbReference>
<dbReference type="EMBL" id="CYKH01000310">
    <property type="protein sequence ID" value="CUI12913.1"/>
    <property type="molecule type" value="Genomic_DNA"/>
</dbReference>
<dbReference type="SMART" id="SM00873">
    <property type="entry name" value="B3_4"/>
    <property type="match status" value="1"/>
</dbReference>
<dbReference type="InterPro" id="IPR004531">
    <property type="entry name" value="Phe-tRNA-synth_IIc_bsu_arc_euk"/>
</dbReference>
<dbReference type="NCBIfam" id="TIGR00471">
    <property type="entry name" value="pheT_arch"/>
    <property type="match status" value="1"/>
</dbReference>
<keyword evidence="10" id="KW-0460">Magnesium</keyword>
<dbReference type="SUPFAM" id="SSF46955">
    <property type="entry name" value="Putative DNA-binding domain"/>
    <property type="match status" value="2"/>
</dbReference>
<proteinExistence type="inferred from homology"/>
<comment type="subcellular location">
    <subcellularLocation>
        <location evidence="2">Cytoplasm</location>
    </subcellularLocation>
</comment>
<dbReference type="GO" id="GO:0000287">
    <property type="term" value="F:magnesium ion binding"/>
    <property type="evidence" value="ECO:0007669"/>
    <property type="project" value="InterPro"/>
</dbReference>
<dbReference type="OrthoDB" id="1698572at2759"/>
<dbReference type="EC" id="6.1.1.20" evidence="4"/>